<protein>
    <submittedName>
        <fullName evidence="1">Uncharacterized protein</fullName>
    </submittedName>
</protein>
<name>A0AA87ZTT4_FICCA</name>
<organism evidence="1 2">
    <name type="scientific">Ficus carica</name>
    <name type="common">Common fig</name>
    <dbReference type="NCBI Taxonomy" id="3494"/>
    <lineage>
        <taxon>Eukaryota</taxon>
        <taxon>Viridiplantae</taxon>
        <taxon>Streptophyta</taxon>
        <taxon>Embryophyta</taxon>
        <taxon>Tracheophyta</taxon>
        <taxon>Spermatophyta</taxon>
        <taxon>Magnoliopsida</taxon>
        <taxon>eudicotyledons</taxon>
        <taxon>Gunneridae</taxon>
        <taxon>Pentapetalae</taxon>
        <taxon>rosids</taxon>
        <taxon>fabids</taxon>
        <taxon>Rosales</taxon>
        <taxon>Moraceae</taxon>
        <taxon>Ficeae</taxon>
        <taxon>Ficus</taxon>
    </lineage>
</organism>
<accession>A0AA87ZTT4</accession>
<evidence type="ECO:0000313" key="2">
    <source>
        <dbReference type="Proteomes" id="UP001187192"/>
    </source>
</evidence>
<keyword evidence="2" id="KW-1185">Reference proteome</keyword>
<dbReference type="Proteomes" id="UP001187192">
    <property type="component" value="Unassembled WGS sequence"/>
</dbReference>
<proteinExistence type="predicted"/>
<evidence type="ECO:0000313" key="1">
    <source>
        <dbReference type="EMBL" id="GMN39410.1"/>
    </source>
</evidence>
<gene>
    <name evidence="1" type="ORF">TIFTF001_008632</name>
</gene>
<comment type="caution">
    <text evidence="1">The sequence shown here is derived from an EMBL/GenBank/DDBJ whole genome shotgun (WGS) entry which is preliminary data.</text>
</comment>
<dbReference type="EMBL" id="BTGU01000009">
    <property type="protein sequence ID" value="GMN39410.1"/>
    <property type="molecule type" value="Genomic_DNA"/>
</dbReference>
<sequence>MTTMMICSRSISMQLAASRHRTTGRVVSRRPEALFLPIACCPYPISPVLCQWFQELVAHWLLPGRVVL</sequence>
<dbReference type="AlphaFoldDB" id="A0AA87ZTT4"/>
<reference evidence="1" key="1">
    <citation type="submission" date="2023-07" db="EMBL/GenBank/DDBJ databases">
        <title>draft genome sequence of fig (Ficus carica).</title>
        <authorList>
            <person name="Takahashi T."/>
            <person name="Nishimura K."/>
        </authorList>
    </citation>
    <scope>NUCLEOTIDE SEQUENCE</scope>
</reference>